<comment type="caution">
    <text evidence="6">The sequence shown here is derived from an EMBL/GenBank/DDBJ whole genome shotgun (WGS) entry which is preliminary data.</text>
</comment>
<accession>A0A8T0CNL3</accession>
<dbReference type="Proteomes" id="UP000806378">
    <property type="component" value="Unassembled WGS sequence"/>
</dbReference>
<organism evidence="6 7">
    <name type="scientific">Corymbia citriodora subsp. variegata</name>
    <dbReference type="NCBI Taxonomy" id="360336"/>
    <lineage>
        <taxon>Eukaryota</taxon>
        <taxon>Viridiplantae</taxon>
        <taxon>Streptophyta</taxon>
        <taxon>Embryophyta</taxon>
        <taxon>Tracheophyta</taxon>
        <taxon>Spermatophyta</taxon>
        <taxon>Magnoliopsida</taxon>
        <taxon>eudicotyledons</taxon>
        <taxon>Gunneridae</taxon>
        <taxon>Pentapetalae</taxon>
        <taxon>rosids</taxon>
        <taxon>malvids</taxon>
        <taxon>Myrtales</taxon>
        <taxon>Myrtaceae</taxon>
        <taxon>Myrtoideae</taxon>
        <taxon>Eucalypteae</taxon>
        <taxon>Corymbia</taxon>
    </lineage>
</organism>
<name>A0A8T0CNL3_CORYI</name>
<keyword evidence="7" id="KW-1185">Reference proteome</keyword>
<dbReference type="InterPro" id="IPR008511">
    <property type="entry name" value="ROH1-like"/>
</dbReference>
<dbReference type="GO" id="GO:0016020">
    <property type="term" value="C:membrane"/>
    <property type="evidence" value="ECO:0007669"/>
    <property type="project" value="UniProtKB-SubCell"/>
</dbReference>
<evidence type="ECO:0000256" key="4">
    <source>
        <dbReference type="ARBA" id="ARBA00023136"/>
    </source>
</evidence>
<evidence type="ECO:0000313" key="7">
    <source>
        <dbReference type="Proteomes" id="UP000806378"/>
    </source>
</evidence>
<keyword evidence="3" id="KW-1133">Transmembrane helix</keyword>
<dbReference type="OrthoDB" id="694709at2759"/>
<comment type="similarity">
    <text evidence="5">Belongs to the ROH1 family.</text>
</comment>
<sequence>MVPPQQLESISKSFDESLDSRLWGLSPASISLSWFSAAVDTIVFAHSAARSLIYEVGLNDADCLSPWYAADSLKVLDICRCISSQVERLCLRPPNLRRAIKLLLRLGGNPSEEEIHQAKHLLAGWAGEGGDGCVKSAGDVEGLVKELSASMGMLAILGKASPVERVVCRAICAVSFVTAFLTGVISSALRPSPREVLCLPVPEDFPWSDSIRAIHAAVAVDSDYSDKTAKAAQILKTLDEMEGRVRELDNVEARVWNVLETIEHVAAYGVSGEMAGRLREAVVQLEKAAEGMSDGLYRLGEGVNELVLMVTRMRKEVVEQFAASARKRPSTSANSG</sequence>
<reference evidence="6" key="1">
    <citation type="submission" date="2020-05" db="EMBL/GenBank/DDBJ databases">
        <title>WGS assembly of Corymbia citriodora subspecies variegata.</title>
        <authorList>
            <person name="Barry K."/>
            <person name="Hundley H."/>
            <person name="Shu S."/>
            <person name="Jenkins J."/>
            <person name="Grimwood J."/>
            <person name="Baten A."/>
        </authorList>
    </citation>
    <scope>NUCLEOTIDE SEQUENCE</scope>
    <source>
        <strain evidence="6">CV2-018</strain>
    </source>
</reference>
<evidence type="ECO:0000256" key="5">
    <source>
        <dbReference type="ARBA" id="ARBA00035114"/>
    </source>
</evidence>
<evidence type="ECO:0000313" key="6">
    <source>
        <dbReference type="EMBL" id="KAF7847659.1"/>
    </source>
</evidence>
<dbReference type="EMBL" id="MU090609">
    <property type="protein sequence ID" value="KAF7847659.1"/>
    <property type="molecule type" value="Genomic_DNA"/>
</dbReference>
<protein>
    <submittedName>
        <fullName evidence="6">Uncharacterized protein</fullName>
    </submittedName>
</protein>
<comment type="subcellular location">
    <subcellularLocation>
        <location evidence="1">Membrane</location>
        <topology evidence="1">Single-pass membrane protein</topology>
    </subcellularLocation>
</comment>
<evidence type="ECO:0000256" key="3">
    <source>
        <dbReference type="ARBA" id="ARBA00022989"/>
    </source>
</evidence>
<dbReference type="Gramene" id="rna-gnl|WGS:JABURB|Cocit.L2748.1">
    <property type="protein sequence ID" value="cds-KAF7847659.1"/>
    <property type="gene ID" value="gene-BT93_L2748"/>
</dbReference>
<dbReference type="Pfam" id="PF05633">
    <property type="entry name" value="ROH1-like"/>
    <property type="match status" value="1"/>
</dbReference>
<keyword evidence="2" id="KW-0812">Transmembrane</keyword>
<evidence type="ECO:0000256" key="1">
    <source>
        <dbReference type="ARBA" id="ARBA00004167"/>
    </source>
</evidence>
<dbReference type="PANTHER" id="PTHR31509">
    <property type="entry name" value="BPS1-LIKE PROTEIN"/>
    <property type="match status" value="1"/>
</dbReference>
<gene>
    <name evidence="6" type="ORF">BT93_L2748</name>
</gene>
<evidence type="ECO:0000256" key="2">
    <source>
        <dbReference type="ARBA" id="ARBA00022692"/>
    </source>
</evidence>
<dbReference type="AlphaFoldDB" id="A0A8T0CNL3"/>
<keyword evidence="4" id="KW-0472">Membrane</keyword>
<proteinExistence type="inferred from homology"/>